<dbReference type="EMBL" id="CP089982">
    <property type="protein sequence ID" value="WXA98990.1"/>
    <property type="molecule type" value="Genomic_DNA"/>
</dbReference>
<dbReference type="SUPFAM" id="SSF52540">
    <property type="entry name" value="P-loop containing nucleoside triphosphate hydrolases"/>
    <property type="match status" value="1"/>
</dbReference>
<sequence length="376" mass="40872">MSDIDKDTVHLVRLALEGKADDVAALSRRLLRAVVARRPDLASVAKDVLEAAAAGPTRAAQPLPVDLDSRLELLRREQAPKLALEPTWPVPVREQLAAVVAEREHEDKLADANISPTRSLLFVGPPGVGKTLAARWLAAHAKRPLLTLDLAAVMSSFLGRTGNNIRVVLDFARRIPSVLLLDEFDAIAKRRDDTTEVGELKRLVTVLLQAVDDWPASGILVAATNHPELLDPAVWRRFDRVVEFPNPTPEEIASVIRQLIGTDHVSEERIGLLAALLHPRSFADVVRVVNSARRAAVVSESSTAAALERVIATLSENGDLETKLRVAACLVGSGKSQREVASITGLSRDTIRKHLGGVTTSRAKRSKGAIRREEEH</sequence>
<gene>
    <name evidence="6" type="ORF">LZC95_19485</name>
</gene>
<comment type="similarity">
    <text evidence="1">Belongs to the AAA ATPase family.</text>
</comment>
<keyword evidence="7" id="KW-1185">Reference proteome</keyword>
<keyword evidence="2" id="KW-0547">Nucleotide-binding</keyword>
<organism evidence="6 7">
    <name type="scientific">Pendulispora brunnea</name>
    <dbReference type="NCBI Taxonomy" id="2905690"/>
    <lineage>
        <taxon>Bacteria</taxon>
        <taxon>Pseudomonadati</taxon>
        <taxon>Myxococcota</taxon>
        <taxon>Myxococcia</taxon>
        <taxon>Myxococcales</taxon>
        <taxon>Sorangiineae</taxon>
        <taxon>Pendulisporaceae</taxon>
        <taxon>Pendulispora</taxon>
    </lineage>
</organism>
<evidence type="ECO:0000259" key="5">
    <source>
        <dbReference type="SMART" id="SM00382"/>
    </source>
</evidence>
<proteinExistence type="inferred from homology"/>
<evidence type="ECO:0000256" key="4">
    <source>
        <dbReference type="SAM" id="MobiDB-lite"/>
    </source>
</evidence>
<protein>
    <submittedName>
        <fullName evidence="6">AAA family ATPase</fullName>
    </submittedName>
</protein>
<dbReference type="Pfam" id="PF00004">
    <property type="entry name" value="AAA"/>
    <property type="match status" value="1"/>
</dbReference>
<dbReference type="InterPro" id="IPR003593">
    <property type="entry name" value="AAA+_ATPase"/>
</dbReference>
<evidence type="ECO:0000256" key="3">
    <source>
        <dbReference type="ARBA" id="ARBA00022840"/>
    </source>
</evidence>
<dbReference type="InterPro" id="IPR027417">
    <property type="entry name" value="P-loop_NTPase"/>
</dbReference>
<dbReference type="InterPro" id="IPR003959">
    <property type="entry name" value="ATPase_AAA_core"/>
</dbReference>
<dbReference type="PANTHER" id="PTHR23073">
    <property type="entry name" value="26S PROTEASOME REGULATORY SUBUNIT"/>
    <property type="match status" value="1"/>
</dbReference>
<evidence type="ECO:0000256" key="1">
    <source>
        <dbReference type="ARBA" id="ARBA00006914"/>
    </source>
</evidence>
<dbReference type="Proteomes" id="UP001379533">
    <property type="component" value="Chromosome"/>
</dbReference>
<dbReference type="Gene3D" id="3.40.50.300">
    <property type="entry name" value="P-loop containing nucleotide triphosphate hydrolases"/>
    <property type="match status" value="1"/>
</dbReference>
<name>A0ABZ2KPJ7_9BACT</name>
<dbReference type="RefSeq" id="WP_394849620.1">
    <property type="nucleotide sequence ID" value="NZ_CP089982.1"/>
</dbReference>
<keyword evidence="3" id="KW-0067">ATP-binding</keyword>
<evidence type="ECO:0000313" key="6">
    <source>
        <dbReference type="EMBL" id="WXA98990.1"/>
    </source>
</evidence>
<evidence type="ECO:0000256" key="2">
    <source>
        <dbReference type="ARBA" id="ARBA00022741"/>
    </source>
</evidence>
<reference evidence="6 7" key="1">
    <citation type="submission" date="2021-12" db="EMBL/GenBank/DDBJ databases">
        <title>Discovery of the Pendulisporaceae a myxobacterial family with distinct sporulation behavior and unique specialized metabolism.</title>
        <authorList>
            <person name="Garcia R."/>
            <person name="Popoff A."/>
            <person name="Bader C.D."/>
            <person name="Loehr J."/>
            <person name="Walesch S."/>
            <person name="Walt C."/>
            <person name="Boldt J."/>
            <person name="Bunk B."/>
            <person name="Haeckl F.J.F.P.J."/>
            <person name="Gunesch A.P."/>
            <person name="Birkelbach J."/>
            <person name="Nuebel U."/>
            <person name="Pietschmann T."/>
            <person name="Bach T."/>
            <person name="Mueller R."/>
        </authorList>
    </citation>
    <scope>NUCLEOTIDE SEQUENCE [LARGE SCALE GENOMIC DNA]</scope>
    <source>
        <strain evidence="6 7">MSr12523</strain>
    </source>
</reference>
<evidence type="ECO:0000313" key="7">
    <source>
        <dbReference type="Proteomes" id="UP001379533"/>
    </source>
</evidence>
<dbReference type="SMART" id="SM00382">
    <property type="entry name" value="AAA"/>
    <property type="match status" value="1"/>
</dbReference>
<accession>A0ABZ2KPJ7</accession>
<feature type="domain" description="AAA+ ATPase" evidence="5">
    <location>
        <begin position="116"/>
        <end position="248"/>
    </location>
</feature>
<feature type="region of interest" description="Disordered" evidence="4">
    <location>
        <begin position="356"/>
        <end position="376"/>
    </location>
</feature>
<dbReference type="InterPro" id="IPR050221">
    <property type="entry name" value="26S_Proteasome_ATPase"/>
</dbReference>
<dbReference type="CDD" id="cd19481">
    <property type="entry name" value="RecA-like_protease"/>
    <property type="match status" value="1"/>
</dbReference>